<dbReference type="PANTHER" id="PTHR46050">
    <property type="entry name" value="TPR REPEAT-CONTAINING THIOREDOXIN"/>
    <property type="match status" value="1"/>
</dbReference>
<evidence type="ECO:0000313" key="5">
    <source>
        <dbReference type="Proteomes" id="UP000623129"/>
    </source>
</evidence>
<comment type="caution">
    <text evidence="4">The sequence shown here is derived from an EMBL/GenBank/DDBJ whole genome shotgun (WGS) entry which is preliminary data.</text>
</comment>
<evidence type="ECO:0000256" key="3">
    <source>
        <dbReference type="SAM" id="Phobius"/>
    </source>
</evidence>
<dbReference type="PROSITE" id="PS50005">
    <property type="entry name" value="TPR"/>
    <property type="match status" value="2"/>
</dbReference>
<evidence type="ECO:0000256" key="1">
    <source>
        <dbReference type="PROSITE-ProRule" id="PRU00339"/>
    </source>
</evidence>
<dbReference type="OrthoDB" id="1099320at2759"/>
<dbReference type="EMBL" id="SWLB01000003">
    <property type="protein sequence ID" value="KAF3339583.1"/>
    <property type="molecule type" value="Genomic_DNA"/>
</dbReference>
<feature type="transmembrane region" description="Helical" evidence="3">
    <location>
        <begin position="279"/>
        <end position="299"/>
    </location>
</feature>
<gene>
    <name evidence="4" type="ORF">FCM35_KLT15354</name>
</gene>
<dbReference type="SUPFAM" id="SSF48452">
    <property type="entry name" value="TPR-like"/>
    <property type="match status" value="1"/>
</dbReference>
<feature type="region of interest" description="Disordered" evidence="2">
    <location>
        <begin position="113"/>
        <end position="140"/>
    </location>
</feature>
<dbReference type="InterPro" id="IPR019734">
    <property type="entry name" value="TPR_rpt"/>
</dbReference>
<dbReference type="AlphaFoldDB" id="A0A833VXE7"/>
<keyword evidence="3" id="KW-0812">Transmembrane</keyword>
<evidence type="ECO:0000313" key="4">
    <source>
        <dbReference type="EMBL" id="KAF3339583.1"/>
    </source>
</evidence>
<protein>
    <submittedName>
        <fullName evidence="4">TPR repeat-containing thioredoxin TTL4</fullName>
    </submittedName>
</protein>
<dbReference type="SMART" id="SM00028">
    <property type="entry name" value="TPR"/>
    <property type="match status" value="2"/>
</dbReference>
<dbReference type="InterPro" id="IPR044534">
    <property type="entry name" value="TTL1-4"/>
</dbReference>
<dbReference type="Proteomes" id="UP000623129">
    <property type="component" value="Unassembled WGS sequence"/>
</dbReference>
<dbReference type="Gene3D" id="1.25.40.10">
    <property type="entry name" value="Tetratricopeptide repeat domain"/>
    <property type="match status" value="1"/>
</dbReference>
<organism evidence="4 5">
    <name type="scientific">Carex littledalei</name>
    <dbReference type="NCBI Taxonomy" id="544730"/>
    <lineage>
        <taxon>Eukaryota</taxon>
        <taxon>Viridiplantae</taxon>
        <taxon>Streptophyta</taxon>
        <taxon>Embryophyta</taxon>
        <taxon>Tracheophyta</taxon>
        <taxon>Spermatophyta</taxon>
        <taxon>Magnoliopsida</taxon>
        <taxon>Liliopsida</taxon>
        <taxon>Poales</taxon>
        <taxon>Cyperaceae</taxon>
        <taxon>Cyperoideae</taxon>
        <taxon>Cariceae</taxon>
        <taxon>Carex</taxon>
        <taxon>Carex subgen. Euthyceras</taxon>
    </lineage>
</organism>
<feature type="compositionally biased region" description="Low complexity" evidence="2">
    <location>
        <begin position="122"/>
        <end position="131"/>
    </location>
</feature>
<dbReference type="PANTHER" id="PTHR46050:SF29">
    <property type="entry name" value="TPR REPEAT-CONTAINING THIOREDOXIN TTL4"/>
    <property type="match status" value="1"/>
</dbReference>
<feature type="repeat" description="TPR" evidence="1">
    <location>
        <begin position="227"/>
        <end position="260"/>
    </location>
</feature>
<evidence type="ECO:0000256" key="2">
    <source>
        <dbReference type="SAM" id="MobiDB-lite"/>
    </source>
</evidence>
<keyword evidence="3" id="KW-1133">Transmembrane helix</keyword>
<keyword evidence="1" id="KW-0802">TPR repeat</keyword>
<proteinExistence type="predicted"/>
<dbReference type="InterPro" id="IPR011990">
    <property type="entry name" value="TPR-like_helical_dom_sf"/>
</dbReference>
<reference evidence="4" key="1">
    <citation type="submission" date="2020-01" db="EMBL/GenBank/DDBJ databases">
        <title>Genome sequence of Kobresia littledalei, the first chromosome-level genome in the family Cyperaceae.</title>
        <authorList>
            <person name="Qu G."/>
        </authorList>
    </citation>
    <scope>NUCLEOTIDE SEQUENCE</scope>
    <source>
        <strain evidence="4">C.B.Clarke</strain>
        <tissue evidence="4">Leaf</tissue>
    </source>
</reference>
<keyword evidence="3" id="KW-0472">Membrane</keyword>
<sequence length="306" mass="34374">MEWDHPRPDDIVFELDKPSKTIWSEISLDEKVVNECSSSNPDDKVVNRNSLLPDKNSWIWFFNSCGSSSLTDDEFPILGSTSSTVFTHNRQSFAGSESSSKAPTSEDWIAALTVGSPPGSPSPQVSPIGSPTRPVPSSKRPFSEKIIWGNIRPRGAEPRTGTGFKSPPKTKVFGSGRSDYGYGSVINTTSKVFKETVQAGDDAFNIGQYKEALQEYDKAVHMKPKNVYLNIVRAETLVCMGRFAEAFNDFQEAYMLDPNNGRLHHRLSLFHLRQVEQYIYTRLLYFLIPLFLSVSGFQFKRVDLLK</sequence>
<name>A0A833VXE7_9POAL</name>
<feature type="repeat" description="TPR" evidence="1">
    <location>
        <begin position="193"/>
        <end position="226"/>
    </location>
</feature>
<accession>A0A833VXE7</accession>
<keyword evidence="5" id="KW-1185">Reference proteome</keyword>